<organism evidence="8 9">
    <name type="scientific">Mixia osmundae (strain CBS 9802 / IAM 14324 / JCM 22182 / KY 12970)</name>
    <dbReference type="NCBI Taxonomy" id="764103"/>
    <lineage>
        <taxon>Eukaryota</taxon>
        <taxon>Fungi</taxon>
        <taxon>Dikarya</taxon>
        <taxon>Basidiomycota</taxon>
        <taxon>Pucciniomycotina</taxon>
        <taxon>Mixiomycetes</taxon>
        <taxon>Mixiales</taxon>
        <taxon>Mixiaceae</taxon>
        <taxon>Mixia</taxon>
    </lineage>
</organism>
<feature type="transmembrane region" description="Helical" evidence="6">
    <location>
        <begin position="145"/>
        <end position="166"/>
    </location>
</feature>
<evidence type="ECO:0000256" key="1">
    <source>
        <dbReference type="ARBA" id="ARBA00004173"/>
    </source>
</evidence>
<dbReference type="EMBL" id="BABT02000170">
    <property type="protein sequence ID" value="GAA99040.1"/>
    <property type="molecule type" value="Genomic_DNA"/>
</dbReference>
<evidence type="ECO:0000256" key="5">
    <source>
        <dbReference type="SAM" id="MobiDB-lite"/>
    </source>
</evidence>
<keyword evidence="4 6" id="KW-0472">Membrane</keyword>
<proteinExistence type="predicted"/>
<evidence type="ECO:0000256" key="2">
    <source>
        <dbReference type="ARBA" id="ARBA00022692"/>
    </source>
</evidence>
<gene>
    <name evidence="8" type="primary">Mo05729</name>
    <name evidence="8" type="ORF">E5Q_05729</name>
</gene>
<dbReference type="InParanoid" id="G7E880"/>
<keyword evidence="9" id="KW-1185">Reference proteome</keyword>
<dbReference type="STRING" id="764103.G7E880"/>
<dbReference type="Pfam" id="PF04588">
    <property type="entry name" value="HIG_1_N"/>
    <property type="match status" value="1"/>
</dbReference>
<dbReference type="FunCoup" id="G7E880">
    <property type="interactions" value="48"/>
</dbReference>
<dbReference type="AlphaFoldDB" id="G7E880"/>
<protein>
    <recommendedName>
        <fullName evidence="7">HIG1 domain-containing protein</fullName>
    </recommendedName>
</protein>
<feature type="transmembrane region" description="Helical" evidence="6">
    <location>
        <begin position="113"/>
        <end position="133"/>
    </location>
</feature>
<comment type="caution">
    <text evidence="8">The sequence shown here is derived from an EMBL/GenBank/DDBJ whole genome shotgun (WGS) entry which is preliminary data.</text>
</comment>
<accession>G7E880</accession>
<evidence type="ECO:0000256" key="3">
    <source>
        <dbReference type="ARBA" id="ARBA00022989"/>
    </source>
</evidence>
<reference evidence="8 9" key="1">
    <citation type="journal article" date="2011" name="J. Gen. Appl. Microbiol.">
        <title>Draft genome sequencing of the enigmatic basidiomycete Mixia osmundae.</title>
        <authorList>
            <person name="Nishida H."/>
            <person name="Nagatsuka Y."/>
            <person name="Sugiyama J."/>
        </authorList>
    </citation>
    <scope>NUCLEOTIDE SEQUENCE [LARGE SCALE GENOMIC DNA]</scope>
    <source>
        <strain evidence="9">CBS 9802 / IAM 14324 / JCM 22182 / KY 12970</strain>
    </source>
</reference>
<dbReference type="OrthoDB" id="1915122at2759"/>
<feature type="region of interest" description="Disordered" evidence="5">
    <location>
        <begin position="167"/>
        <end position="229"/>
    </location>
</feature>
<name>G7E880_MIXOS</name>
<dbReference type="PANTHER" id="PTHR28018:SF3">
    <property type="entry name" value="RESPIRATORY SUPERCOMPLEX FACTOR 2, MITOCHONDRIAL"/>
    <property type="match status" value="1"/>
</dbReference>
<dbReference type="HOGENOM" id="CLU_079101_1_1_1"/>
<dbReference type="Proteomes" id="UP000009131">
    <property type="component" value="Unassembled WGS sequence"/>
</dbReference>
<evidence type="ECO:0000256" key="4">
    <source>
        <dbReference type="ARBA" id="ARBA00023136"/>
    </source>
</evidence>
<evidence type="ECO:0000313" key="9">
    <source>
        <dbReference type="Proteomes" id="UP000009131"/>
    </source>
</evidence>
<evidence type="ECO:0000259" key="7">
    <source>
        <dbReference type="PROSITE" id="PS51503"/>
    </source>
</evidence>
<dbReference type="PROSITE" id="PS51503">
    <property type="entry name" value="HIG1"/>
    <property type="match status" value="1"/>
</dbReference>
<dbReference type="GO" id="GO:0005739">
    <property type="term" value="C:mitochondrion"/>
    <property type="evidence" value="ECO:0007669"/>
    <property type="project" value="UniProtKB-SubCell"/>
</dbReference>
<keyword evidence="2 6" id="KW-0812">Transmembrane</keyword>
<evidence type="ECO:0000313" key="8">
    <source>
        <dbReference type="EMBL" id="GAA99040.1"/>
    </source>
</evidence>
<comment type="subcellular location">
    <subcellularLocation>
        <location evidence="1">Mitochondrion</location>
    </subcellularLocation>
</comment>
<dbReference type="eggNOG" id="ENOG502QT50">
    <property type="taxonomic scope" value="Eukaryota"/>
</dbReference>
<dbReference type="InterPro" id="IPR007667">
    <property type="entry name" value="Hypoxia_induced_domain"/>
</dbReference>
<dbReference type="PANTHER" id="PTHR28018">
    <property type="entry name" value="RESPIRATORY SUPERCOMPLEX FACTOR 2, MITOCHONDRIAL"/>
    <property type="match status" value="1"/>
</dbReference>
<evidence type="ECO:0000256" key="6">
    <source>
        <dbReference type="SAM" id="Phobius"/>
    </source>
</evidence>
<dbReference type="InterPro" id="IPR040153">
    <property type="entry name" value="Rcf2"/>
</dbReference>
<feature type="compositionally biased region" description="Basic and acidic residues" evidence="5">
    <location>
        <begin position="176"/>
        <end position="229"/>
    </location>
</feature>
<feature type="domain" description="HIG1" evidence="7">
    <location>
        <begin position="85"/>
        <end position="175"/>
    </location>
</feature>
<sequence length="229" mass="25020">MPSCEEASTRGALVGAVLAVALVGAQRAKLRVATELTIPLKAFLISAGTTAGVVLGGDSASRQFDVRSREKTGQGQSESNLERKLGIDQRVTTLSEDADRTTRLTAWGKEHRYGIIFGSWGLSMIGSFAYVASQPMTTAQKIVQARMVAQGLTLAVLIASAGLAAMPNEDGESEDDIKRRERENSMYRFKADSPHEKHLREEREKKERHDKEAAAEESKSKTKQTDVKQ</sequence>
<reference evidence="8 9" key="2">
    <citation type="journal article" date="2012" name="Open Biol.">
        <title>Characteristics of nucleosomes and linker DNA regions on the genome of the basidiomycete Mixia osmundae revealed by mono- and dinucleosome mapping.</title>
        <authorList>
            <person name="Nishida H."/>
            <person name="Kondo S."/>
            <person name="Matsumoto T."/>
            <person name="Suzuki Y."/>
            <person name="Yoshikawa H."/>
            <person name="Taylor T.D."/>
            <person name="Sugiyama J."/>
        </authorList>
    </citation>
    <scope>NUCLEOTIDE SEQUENCE [LARGE SCALE GENOMIC DNA]</scope>
    <source>
        <strain evidence="9">CBS 9802 / IAM 14324 / JCM 22182 / KY 12970</strain>
    </source>
</reference>
<keyword evidence="3 6" id="KW-1133">Transmembrane helix</keyword>
<dbReference type="GO" id="GO:0033617">
    <property type="term" value="P:mitochondrial respiratory chain complex IV assembly"/>
    <property type="evidence" value="ECO:0007669"/>
    <property type="project" value="TreeGrafter"/>
</dbReference>